<evidence type="ECO:0000313" key="6">
    <source>
        <dbReference type="EMBL" id="MBM2357219.1"/>
    </source>
</evidence>
<dbReference type="SUPFAM" id="SSF88713">
    <property type="entry name" value="Glycoside hydrolase/deacetylase"/>
    <property type="match status" value="1"/>
</dbReference>
<dbReference type="InterPro" id="IPR045235">
    <property type="entry name" value="PuuE_HpPgdA-like"/>
</dbReference>
<dbReference type="PROSITE" id="PS51677">
    <property type="entry name" value="NODB"/>
    <property type="match status" value="1"/>
</dbReference>
<comment type="similarity">
    <text evidence="2">Belongs to the polysaccharide deacetylase family.</text>
</comment>
<dbReference type="InterPro" id="IPR002509">
    <property type="entry name" value="NODB_dom"/>
</dbReference>
<accession>A0A9Q2RZD2</accession>
<evidence type="ECO:0000256" key="1">
    <source>
        <dbReference type="ARBA" id="ARBA00003236"/>
    </source>
</evidence>
<comment type="function">
    <text evidence="1">Is involved in generating a small heat-stable compound (Nod), an acylated oligomer of N-acetylglucosamine, that stimulates mitosis in various plant protoplasts.</text>
</comment>
<dbReference type="Proteomes" id="UP000809337">
    <property type="component" value="Unassembled WGS sequence"/>
</dbReference>
<organism evidence="6 7">
    <name type="scientific">Pseudosulfitobacter pseudonitzschiae</name>
    <dbReference type="NCBI Taxonomy" id="1402135"/>
    <lineage>
        <taxon>Bacteria</taxon>
        <taxon>Pseudomonadati</taxon>
        <taxon>Pseudomonadota</taxon>
        <taxon>Alphaproteobacteria</taxon>
        <taxon>Rhodobacterales</taxon>
        <taxon>Roseobacteraceae</taxon>
        <taxon>Pseudosulfitobacter</taxon>
    </lineage>
</organism>
<dbReference type="PANTHER" id="PTHR47561">
    <property type="entry name" value="POLYSACCHARIDE DEACETYLASE FAMILY PROTEIN (AFU_ORTHOLOGUE AFUA_6G05030)"/>
    <property type="match status" value="1"/>
</dbReference>
<evidence type="ECO:0000256" key="2">
    <source>
        <dbReference type="ARBA" id="ARBA00010973"/>
    </source>
</evidence>
<gene>
    <name evidence="6" type="ORF">JQX14_21960</name>
</gene>
<dbReference type="Pfam" id="PF01522">
    <property type="entry name" value="Polysacc_deac_1"/>
    <property type="match status" value="1"/>
</dbReference>
<evidence type="ECO:0000256" key="3">
    <source>
        <dbReference type="ARBA" id="ARBA00020071"/>
    </source>
</evidence>
<dbReference type="CDD" id="cd10941">
    <property type="entry name" value="CE4_PuuE_HpPgdA_like_2"/>
    <property type="match status" value="1"/>
</dbReference>
<dbReference type="GO" id="GO:0005975">
    <property type="term" value="P:carbohydrate metabolic process"/>
    <property type="evidence" value="ECO:0007669"/>
    <property type="project" value="InterPro"/>
</dbReference>
<dbReference type="AlphaFoldDB" id="A0A9Q2RZD2"/>
<proteinExistence type="inferred from homology"/>
<dbReference type="RefSeq" id="WP_231035975.1">
    <property type="nucleotide sequence ID" value="NZ_JAJNGX010000031.1"/>
</dbReference>
<feature type="domain" description="NodB homology" evidence="5">
    <location>
        <begin position="19"/>
        <end position="121"/>
    </location>
</feature>
<name>A0A9Q2RZD2_9RHOB</name>
<reference evidence="6" key="1">
    <citation type="submission" date="2021-01" db="EMBL/GenBank/DDBJ databases">
        <title>Diatom-associated Roseobacters Show Island Model of Population Structure.</title>
        <authorList>
            <person name="Qu L."/>
            <person name="Feng X."/>
            <person name="Chen Y."/>
            <person name="Li L."/>
            <person name="Wang X."/>
            <person name="Hu Z."/>
            <person name="Wang H."/>
            <person name="Luo H."/>
        </authorList>
    </citation>
    <scope>NUCLEOTIDE SEQUENCE</scope>
    <source>
        <strain evidence="6">SM26-45</strain>
    </source>
</reference>
<dbReference type="EMBL" id="JAFBWN010000030">
    <property type="protein sequence ID" value="MBM2357219.1"/>
    <property type="molecule type" value="Genomic_DNA"/>
</dbReference>
<dbReference type="InterPro" id="IPR022560">
    <property type="entry name" value="DUF3473"/>
</dbReference>
<evidence type="ECO:0000256" key="4">
    <source>
        <dbReference type="ARBA" id="ARBA00032976"/>
    </source>
</evidence>
<dbReference type="PANTHER" id="PTHR47561:SF1">
    <property type="entry name" value="POLYSACCHARIDE DEACETYLASE FAMILY PROTEIN (AFU_ORTHOLOGUE AFUA_6G05030)"/>
    <property type="match status" value="1"/>
</dbReference>
<dbReference type="GO" id="GO:0016810">
    <property type="term" value="F:hydrolase activity, acting on carbon-nitrogen (but not peptide) bonds"/>
    <property type="evidence" value="ECO:0007669"/>
    <property type="project" value="InterPro"/>
</dbReference>
<dbReference type="InterPro" id="IPR011330">
    <property type="entry name" value="Glyco_hydro/deAcase_b/a-brl"/>
</dbReference>
<dbReference type="Gene3D" id="3.20.20.370">
    <property type="entry name" value="Glycoside hydrolase/deacetylase"/>
    <property type="match status" value="1"/>
</dbReference>
<comment type="caution">
    <text evidence="6">The sequence shown here is derived from an EMBL/GenBank/DDBJ whole genome shotgun (WGS) entry which is preliminary data.</text>
</comment>
<protein>
    <recommendedName>
        <fullName evidence="3">Chitooligosaccharide deacetylase</fullName>
    </recommendedName>
    <alternativeName>
        <fullName evidence="4">Nodulation protein B</fullName>
    </alternativeName>
</protein>
<evidence type="ECO:0000259" key="5">
    <source>
        <dbReference type="PROSITE" id="PS51677"/>
    </source>
</evidence>
<evidence type="ECO:0000313" key="7">
    <source>
        <dbReference type="Proteomes" id="UP000809337"/>
    </source>
</evidence>
<dbReference type="Pfam" id="PF11959">
    <property type="entry name" value="DUF3473"/>
    <property type="match status" value="1"/>
</dbReference>
<sequence>MNILTFDIEDWFHILDNPKTVDIEQWNSFPSRIDSGVSRLLDFCDRTGVKATFFILGWVAETAPEIVAEISRRGHEIACHSYRHQLVYSQTPEEFERDLAMALDHIEAATGIRPTAYRAPGFSITRESTWAFDILARNGIDTDASVFPALRAHGGLPGFPSGEPCHLETISGQHLKIFPMSYGRVFGRRIVFSGGGYFRLLPYSALKLGFDRSDYVMTYFHPRDFDPEQPIVPGLGPVRQFKSYVGLGTSLARLERLADKIDFISIGEAIIRTDWSSVPLLASGDLFSTA</sequence>